<dbReference type="KEGG" id="pai:PAE0496"/>
<organism evidence="1 2">
    <name type="scientific">Pyrobaculum aerophilum (strain ATCC 51768 / DSM 7523 / JCM 9630 / CIP 104966 / NBRC 100827 / IM2)</name>
    <dbReference type="NCBI Taxonomy" id="178306"/>
    <lineage>
        <taxon>Archaea</taxon>
        <taxon>Thermoproteota</taxon>
        <taxon>Thermoprotei</taxon>
        <taxon>Thermoproteales</taxon>
        <taxon>Thermoproteaceae</taxon>
        <taxon>Pyrobaculum</taxon>
    </lineage>
</organism>
<gene>
    <name evidence="1" type="ordered locus">PAE0496</name>
</gene>
<name>Q8ZZ13_PYRAE</name>
<evidence type="ECO:0000313" key="2">
    <source>
        <dbReference type="Proteomes" id="UP000002439"/>
    </source>
</evidence>
<evidence type="ECO:0000313" key="1">
    <source>
        <dbReference type="EMBL" id="AAL62828.1"/>
    </source>
</evidence>
<dbReference type="EnsemblBacteria" id="AAL62828">
    <property type="protein sequence ID" value="AAL62828"/>
    <property type="gene ID" value="PAE0496"/>
</dbReference>
<sequence length="56" mass="6416">MRTLVRTTLASSAQYAVLLDADGQQSSDDIPVYKRVALIWLWATTLRRFIGRWGFT</sequence>
<dbReference type="HOGENOM" id="CLU_3003285_0_0_2"/>
<reference evidence="1 2" key="1">
    <citation type="journal article" date="2002" name="Proc. Natl. Acad. Sci. U.S.A.">
        <title>Genome sequence of the hyperthermophilic crenarchaeon Pyrobaculum aerophilum.</title>
        <authorList>
            <person name="Fitz-Gibbon S.T."/>
            <person name="Ladner H."/>
            <person name="Kim U.J."/>
            <person name="Stetter K.O."/>
            <person name="Simon M.I."/>
            <person name="Miller J.H."/>
        </authorList>
    </citation>
    <scope>NUCLEOTIDE SEQUENCE [LARGE SCALE GENOMIC DNA]</scope>
    <source>
        <strain evidence="2">ATCC 51768 / DSM 7523 / JCM 9630 / CIP 104966 / NBRC 100827 / IM2</strain>
    </source>
</reference>
<dbReference type="EMBL" id="AE009441">
    <property type="protein sequence ID" value="AAL62828.1"/>
    <property type="molecule type" value="Genomic_DNA"/>
</dbReference>
<dbReference type="InParanoid" id="Q8ZZ13"/>
<dbReference type="AlphaFoldDB" id="Q8ZZ13"/>
<protein>
    <submittedName>
        <fullName evidence="1">Uncharacterized protein</fullName>
    </submittedName>
</protein>
<dbReference type="Proteomes" id="UP000002439">
    <property type="component" value="Chromosome"/>
</dbReference>
<accession>Q8ZZ13</accession>
<keyword evidence="2" id="KW-1185">Reference proteome</keyword>
<proteinExistence type="predicted"/>